<evidence type="ECO:0000313" key="3">
    <source>
        <dbReference type="Ensembl" id="ENSGMOP00000016141.2"/>
    </source>
</evidence>
<organism evidence="3 4">
    <name type="scientific">Gadus morhua</name>
    <name type="common">Atlantic cod</name>
    <dbReference type="NCBI Taxonomy" id="8049"/>
    <lineage>
        <taxon>Eukaryota</taxon>
        <taxon>Metazoa</taxon>
        <taxon>Chordata</taxon>
        <taxon>Craniata</taxon>
        <taxon>Vertebrata</taxon>
        <taxon>Euteleostomi</taxon>
        <taxon>Actinopterygii</taxon>
        <taxon>Neopterygii</taxon>
        <taxon>Teleostei</taxon>
        <taxon>Neoteleostei</taxon>
        <taxon>Acanthomorphata</taxon>
        <taxon>Zeiogadaria</taxon>
        <taxon>Gadariae</taxon>
        <taxon>Gadiformes</taxon>
        <taxon>Gadoidei</taxon>
        <taxon>Gadidae</taxon>
        <taxon>Gadus</taxon>
    </lineage>
</organism>
<dbReference type="GO" id="GO:0008017">
    <property type="term" value="F:microtubule binding"/>
    <property type="evidence" value="ECO:0007669"/>
    <property type="project" value="TreeGrafter"/>
</dbReference>
<dbReference type="RefSeq" id="XP_030227742.1">
    <property type="nucleotide sequence ID" value="XM_030371882.1"/>
</dbReference>
<dbReference type="Proteomes" id="UP000694546">
    <property type="component" value="Chromosome 12"/>
</dbReference>
<dbReference type="GO" id="GO:0005880">
    <property type="term" value="C:nuclear microtubule"/>
    <property type="evidence" value="ECO:0007669"/>
    <property type="project" value="TreeGrafter"/>
</dbReference>
<protein>
    <recommendedName>
        <fullName evidence="5">HAUS augmin-like complex subunit 8</fullName>
    </recommendedName>
</protein>
<dbReference type="OrthoDB" id="10050218at2759"/>
<gene>
    <name evidence="3" type="primary">haus8</name>
</gene>
<keyword evidence="4" id="KW-1185">Reference proteome</keyword>
<evidence type="ECO:0000256" key="1">
    <source>
        <dbReference type="SAM" id="Coils"/>
    </source>
</evidence>
<feature type="compositionally biased region" description="Low complexity" evidence="2">
    <location>
        <begin position="33"/>
        <end position="49"/>
    </location>
</feature>
<evidence type="ECO:0008006" key="5">
    <source>
        <dbReference type="Google" id="ProtNLM"/>
    </source>
</evidence>
<dbReference type="GO" id="GO:0005737">
    <property type="term" value="C:cytoplasm"/>
    <property type="evidence" value="ECO:0007669"/>
    <property type="project" value="TreeGrafter"/>
</dbReference>
<keyword evidence="1" id="KW-0175">Coiled coil</keyword>
<dbReference type="PANTHER" id="PTHR31807:SF37">
    <property type="entry name" value="HAUS AUGMIN-LIKE COMPLEX SUBUNIT 8"/>
    <property type="match status" value="1"/>
</dbReference>
<dbReference type="OMA" id="TAKMEHN"/>
<reference evidence="3" key="2">
    <citation type="submission" date="2025-09" db="UniProtKB">
        <authorList>
            <consortium name="Ensembl"/>
        </authorList>
    </citation>
    <scope>IDENTIFICATION</scope>
</reference>
<dbReference type="GO" id="GO:0051225">
    <property type="term" value="P:spindle assembly"/>
    <property type="evidence" value="ECO:0007669"/>
    <property type="project" value="TreeGrafter"/>
</dbReference>
<feature type="coiled-coil region" evidence="1">
    <location>
        <begin position="188"/>
        <end position="219"/>
    </location>
</feature>
<sequence>MASRRKTMAPNSFGKASTDTKSSKGENVKANNSGTGTKSVKSSGTTVKSRYMQPVDKPSLSKSNSSNSRTNEPVAMPPRPSSPKPGFAKPRVATPPRRLAAPMANPTPFMSTLLEPSLLEKSALQSTFADGPRIFPDFDVSVINDTLVMQNAVKHDRTSEKNKTAIEMQTFLLAYITAKMDHNTAKLKEEAEARLLHVMEEEERLYNEVQEKKRKYLLQERNKQTNEILDLQIAALTPLVEEAQKFKEDYRTFARAIDTTRHELPVKNCYIEGDGRVFLDKSEACLEKSEKVLVDCTATDLHDSSSAVECLRDIKAASKDITQQIFVTFSELQELSSQVSLYNIKTQQAFEEHKLGPTRTRELYCPEP</sequence>
<dbReference type="GeneTree" id="ENSGT00390000010974"/>
<dbReference type="Ensembl" id="ENSGMOT00000016554.2">
    <property type="protein sequence ID" value="ENSGMOP00000016141.2"/>
    <property type="gene ID" value="ENSGMOG00000015080.2"/>
</dbReference>
<feature type="region of interest" description="Disordered" evidence="2">
    <location>
        <begin position="1"/>
        <end position="93"/>
    </location>
</feature>
<proteinExistence type="predicted"/>
<dbReference type="GeneID" id="115555189"/>
<reference evidence="3" key="1">
    <citation type="submission" date="2025-08" db="UniProtKB">
        <authorList>
            <consortium name="Ensembl"/>
        </authorList>
    </citation>
    <scope>IDENTIFICATION</scope>
</reference>
<evidence type="ECO:0000256" key="2">
    <source>
        <dbReference type="SAM" id="MobiDB-lite"/>
    </source>
</evidence>
<dbReference type="AlphaFoldDB" id="A0A8C4ZLD0"/>
<name>A0A8C4ZLD0_GADMO</name>
<dbReference type="GO" id="GO:0005813">
    <property type="term" value="C:centrosome"/>
    <property type="evidence" value="ECO:0007669"/>
    <property type="project" value="TreeGrafter"/>
</dbReference>
<evidence type="ECO:0000313" key="4">
    <source>
        <dbReference type="Proteomes" id="UP000694546"/>
    </source>
</evidence>
<dbReference type="GO" id="GO:0007098">
    <property type="term" value="P:centrosome cycle"/>
    <property type="evidence" value="ECO:0007669"/>
    <property type="project" value="TreeGrafter"/>
</dbReference>
<dbReference type="PANTHER" id="PTHR31807">
    <property type="entry name" value="AUGMIN FAMILY MEMBER"/>
    <property type="match status" value="1"/>
</dbReference>
<accession>A0A8C4ZLD0</accession>